<gene>
    <name evidence="1" type="ORF">AJ89_08375</name>
</gene>
<sequence length="91" mass="10779">MKKENLYQINKIDREIKEIDNFLYNYGRKNRAIGLSIYKQDSFLSMKLKGYGVLGEIEIALSSELNSKLIEMVQEYRKSLVDKQDRLWGQE</sequence>
<accession>A0A1E7G3H3</accession>
<dbReference type="EMBL" id="JMMZ01000023">
    <property type="protein sequence ID" value="OEU39493.1"/>
    <property type="molecule type" value="Genomic_DNA"/>
</dbReference>
<organism evidence="1 2">
    <name type="scientific">Lactococcus cremoris subsp. cremoris IBB477</name>
    <dbReference type="NCBI Taxonomy" id="1449093"/>
    <lineage>
        <taxon>Bacteria</taxon>
        <taxon>Bacillati</taxon>
        <taxon>Bacillota</taxon>
        <taxon>Bacilli</taxon>
        <taxon>Lactobacillales</taxon>
        <taxon>Streptococcaceae</taxon>
        <taxon>Lactococcus</taxon>
        <taxon>Lactococcus cremoris subsp. cremoris</taxon>
    </lineage>
</organism>
<dbReference type="Proteomes" id="UP000176236">
    <property type="component" value="Chromosome"/>
</dbReference>
<evidence type="ECO:0000313" key="2">
    <source>
        <dbReference type="Proteomes" id="UP000176236"/>
    </source>
</evidence>
<evidence type="ECO:0008006" key="3">
    <source>
        <dbReference type="Google" id="ProtNLM"/>
    </source>
</evidence>
<reference evidence="1 2" key="1">
    <citation type="journal article" date="2016" name="Appl. Microbiol. Biotechnol.">
        <title>Adhesion of the genome-sequenced Lactococcus lactis subsp. cremoris IBB477 strain is mediated by specific molecular determinants.</title>
        <authorList>
            <person name="Radziwill-Bienkowska J.M."/>
            <person name="Le D.T."/>
            <person name="Szczesny P."/>
            <person name="Duviau M.P."/>
            <person name="Aleksandrzak-Piekarczyk T."/>
            <person name="Loubiere P."/>
            <person name="Mercier-Bonin M."/>
            <person name="Bardowski J.K."/>
            <person name="Kowalczyk M."/>
        </authorList>
    </citation>
    <scope>NUCLEOTIDE SEQUENCE [LARGE SCALE GENOMIC DNA]</scope>
    <source>
        <strain evidence="1 2">IBB477</strain>
    </source>
</reference>
<comment type="caution">
    <text evidence="1">The sequence shown here is derived from an EMBL/GenBank/DDBJ whole genome shotgun (WGS) entry which is preliminary data.</text>
</comment>
<protein>
    <recommendedName>
        <fullName evidence="3">Phage protein</fullName>
    </recommendedName>
</protein>
<evidence type="ECO:0000313" key="1">
    <source>
        <dbReference type="EMBL" id="OEU39493.1"/>
    </source>
</evidence>
<dbReference type="RefSeq" id="WP_046124371.1">
    <property type="nucleotide sequence ID" value="NZ_CM007353.1"/>
</dbReference>
<dbReference type="AlphaFoldDB" id="A0A1E7G3H3"/>
<name>A0A1E7G3H3_LACLC</name>
<proteinExistence type="predicted"/>